<evidence type="ECO:0000256" key="5">
    <source>
        <dbReference type="HAMAP-Rule" id="MF_00765"/>
    </source>
</evidence>
<dbReference type="InterPro" id="IPR006839">
    <property type="entry name" value="DarP"/>
</dbReference>
<dbReference type="PIRSF" id="PIRSF016183">
    <property type="entry name" value="UCP016183"/>
    <property type="match status" value="1"/>
</dbReference>
<accession>A0A2N9XYE5</accession>
<dbReference type="GO" id="GO:0043022">
    <property type="term" value="F:ribosome binding"/>
    <property type="evidence" value="ECO:0007669"/>
    <property type="project" value="UniProtKB-UniRule"/>
</dbReference>
<dbReference type="PANTHER" id="PTHR38101:SF1">
    <property type="entry name" value="UPF0307 PROTEIN YJGA"/>
    <property type="match status" value="1"/>
</dbReference>
<dbReference type="RefSeq" id="WP_100137332.1">
    <property type="nucleotide sequence ID" value="NZ_MEIS01000096.1"/>
</dbReference>
<dbReference type="InterPro" id="IPR023153">
    <property type="entry name" value="DarP_sf"/>
</dbReference>
<dbReference type="AlphaFoldDB" id="A0A2N9XYE5"/>
<dbReference type="PANTHER" id="PTHR38101">
    <property type="entry name" value="UPF0307 PROTEIN YJGA"/>
    <property type="match status" value="1"/>
</dbReference>
<dbReference type="SUPFAM" id="SSF158710">
    <property type="entry name" value="PSPTO4464-like"/>
    <property type="match status" value="1"/>
</dbReference>
<evidence type="ECO:0000256" key="1">
    <source>
        <dbReference type="ARBA" id="ARBA00022490"/>
    </source>
</evidence>
<evidence type="ECO:0000313" key="7">
    <source>
        <dbReference type="Proteomes" id="UP000229434"/>
    </source>
</evidence>
<comment type="similarity">
    <text evidence="5">Belongs to the DarP family.</text>
</comment>
<evidence type="ECO:0000256" key="3">
    <source>
        <dbReference type="ARBA" id="ARBA00022730"/>
    </source>
</evidence>
<dbReference type="NCBIfam" id="NF003593">
    <property type="entry name" value="PRK05255.1-1"/>
    <property type="match status" value="1"/>
</dbReference>
<dbReference type="Gene3D" id="1.10.60.30">
    <property type="entry name" value="PSPTO4464-like domains"/>
    <property type="match status" value="2"/>
</dbReference>
<gene>
    <name evidence="5" type="primary">darP</name>
    <name evidence="6" type="ORF">BHC49_05895</name>
</gene>
<keyword evidence="2 5" id="KW-0690">Ribosome biogenesis</keyword>
<dbReference type="EMBL" id="MEIS01000096">
    <property type="protein sequence ID" value="PIT55553.1"/>
    <property type="molecule type" value="Genomic_DNA"/>
</dbReference>
<evidence type="ECO:0000256" key="2">
    <source>
        <dbReference type="ARBA" id="ARBA00022517"/>
    </source>
</evidence>
<dbReference type="GO" id="GO:0019843">
    <property type="term" value="F:rRNA binding"/>
    <property type="evidence" value="ECO:0007669"/>
    <property type="project" value="UniProtKB-UniRule"/>
</dbReference>
<evidence type="ECO:0000313" key="6">
    <source>
        <dbReference type="EMBL" id="PIT55553.1"/>
    </source>
</evidence>
<sequence length="174" mass="19939">MNSNPDSQTIAEKEWISKTQMKKQMNDLQQLGMELTKLSTDTLKKMNLPEDLLQAVLSYQKISSNSALKRQAQFIGRLMRETDTTPISDYLARLKGENNAHNAYLQRLENLRQRLIADDSSLTEVISQHPHIDINNLRTLIRNARKEQIAGKPPKAFRAIFQLLKTEISEDTCS</sequence>
<dbReference type="CDD" id="cd16331">
    <property type="entry name" value="YjgA-like"/>
    <property type="match status" value="1"/>
</dbReference>
<keyword evidence="4 5" id="KW-0694">RNA-binding</keyword>
<comment type="caution">
    <text evidence="6">The sequence shown here is derived from an EMBL/GenBank/DDBJ whole genome shotgun (WGS) entry which is preliminary data.</text>
</comment>
<comment type="function">
    <text evidence="5">Member of a network of 50S ribosomal subunit biogenesis factors which assembles along the 30S-50S interface, preventing incorrect 23S rRNA structures from forming. Promotes peptidyl transferase center (PTC) maturation.</text>
</comment>
<keyword evidence="1 5" id="KW-0963">Cytoplasm</keyword>
<evidence type="ECO:0000256" key="4">
    <source>
        <dbReference type="ARBA" id="ARBA00022884"/>
    </source>
</evidence>
<name>A0A2N9XYE5_9NEIS</name>
<keyword evidence="3 5" id="KW-0699">rRNA-binding</keyword>
<dbReference type="Pfam" id="PF04751">
    <property type="entry name" value="DarP"/>
    <property type="match status" value="1"/>
</dbReference>
<dbReference type="Proteomes" id="UP000229434">
    <property type="component" value="Unassembled WGS sequence"/>
</dbReference>
<dbReference type="GO" id="GO:0005737">
    <property type="term" value="C:cytoplasm"/>
    <property type="evidence" value="ECO:0007669"/>
    <property type="project" value="UniProtKB-SubCell"/>
</dbReference>
<dbReference type="GO" id="GO:1902626">
    <property type="term" value="P:assembly of large subunit precursor of preribosome"/>
    <property type="evidence" value="ECO:0007669"/>
    <property type="project" value="UniProtKB-UniRule"/>
</dbReference>
<comment type="subcellular location">
    <subcellularLocation>
        <location evidence="5">Cytoplasm</location>
    </subcellularLocation>
    <text evidence="5">Associates with late stage pre-50S ribosomal subunits.</text>
</comment>
<protein>
    <recommendedName>
        <fullName evidence="5">Dual-action ribosomal maturation protein DarP</fullName>
    </recommendedName>
    <alternativeName>
        <fullName evidence="5">Large ribosomal subunit assembly factor DarP</fullName>
    </alternativeName>
</protein>
<proteinExistence type="inferred from homology"/>
<reference evidence="6 7" key="1">
    <citation type="journal article" date="2017" name="MBio">
        <title>Type VI secretion-mediated competition in the bee gut microbiome.</title>
        <authorList>
            <person name="Steele M.I."/>
            <person name="Kwong W.K."/>
            <person name="Powell J.E."/>
            <person name="Whiteley M."/>
            <person name="Moran N.A."/>
        </authorList>
    </citation>
    <scope>NUCLEOTIDE SEQUENCE [LARGE SCALE GENOMIC DNA]</scope>
    <source>
        <strain evidence="6 7">Nev3CBA3</strain>
    </source>
</reference>
<dbReference type="HAMAP" id="MF_00765">
    <property type="entry name" value="DarP"/>
    <property type="match status" value="1"/>
</dbReference>
<organism evidence="6 7">
    <name type="scientific">Snodgrassella alvi</name>
    <dbReference type="NCBI Taxonomy" id="1196083"/>
    <lineage>
        <taxon>Bacteria</taxon>
        <taxon>Pseudomonadati</taxon>
        <taxon>Pseudomonadota</taxon>
        <taxon>Betaproteobacteria</taxon>
        <taxon>Neisseriales</taxon>
        <taxon>Neisseriaceae</taxon>
        <taxon>Snodgrassella</taxon>
    </lineage>
</organism>